<gene>
    <name evidence="1" type="ORF">METZ01_LOCUS348620</name>
</gene>
<reference evidence="1" key="1">
    <citation type="submission" date="2018-05" db="EMBL/GenBank/DDBJ databases">
        <authorList>
            <person name="Lanie J.A."/>
            <person name="Ng W.-L."/>
            <person name="Kazmierczak K.M."/>
            <person name="Andrzejewski T.M."/>
            <person name="Davidsen T.M."/>
            <person name="Wayne K.J."/>
            <person name="Tettelin H."/>
            <person name="Glass J.I."/>
            <person name="Rusch D."/>
            <person name="Podicherti R."/>
            <person name="Tsui H.-C.T."/>
            <person name="Winkler M.E."/>
        </authorList>
    </citation>
    <scope>NUCLEOTIDE SEQUENCE</scope>
</reference>
<organism evidence="1">
    <name type="scientific">marine metagenome</name>
    <dbReference type="NCBI Taxonomy" id="408172"/>
    <lineage>
        <taxon>unclassified sequences</taxon>
        <taxon>metagenomes</taxon>
        <taxon>ecological metagenomes</taxon>
    </lineage>
</organism>
<evidence type="ECO:0000313" key="1">
    <source>
        <dbReference type="EMBL" id="SVC95766.1"/>
    </source>
</evidence>
<sequence>MKTKQVKLLSRLIISTIFSITMLFAQAPHTGKGEVIAVRFLELKADVDTTEFEKFAYEEFNPAFDGTFPGLKEYIARSDRGIDVGSYSLIMIFDSQIVRDLMIPARGNPTDWFLKIMEDQKLWTPWNKLGTYVVDGSLGKYNDFVVLR</sequence>
<dbReference type="AlphaFoldDB" id="A0A382RDL9"/>
<name>A0A382RDL9_9ZZZZ</name>
<dbReference type="EMBL" id="UINC01120952">
    <property type="protein sequence ID" value="SVC95766.1"/>
    <property type="molecule type" value="Genomic_DNA"/>
</dbReference>
<proteinExistence type="predicted"/>
<accession>A0A382RDL9</accession>
<protein>
    <submittedName>
        <fullName evidence="1">Uncharacterized protein</fullName>
    </submittedName>
</protein>